<evidence type="ECO:0000259" key="1">
    <source>
        <dbReference type="Pfam" id="PF22807"/>
    </source>
</evidence>
<dbReference type="Pfam" id="PF22807">
    <property type="entry name" value="TrAA12"/>
    <property type="match status" value="1"/>
</dbReference>
<reference evidence="2 3" key="1">
    <citation type="submission" date="2019-03" db="EMBL/GenBank/DDBJ databases">
        <title>Genomic Encyclopedia of Type Strains, Phase IV (KMG-V): Genome sequencing to study the core and pangenomes of soil and plant-associated prokaryotes.</title>
        <authorList>
            <person name="Whitman W."/>
        </authorList>
    </citation>
    <scope>NUCLEOTIDE SEQUENCE [LARGE SCALE GENOMIC DNA]</scope>
    <source>
        <strain evidence="2 3">Hc14</strain>
    </source>
</reference>
<dbReference type="Gene3D" id="2.120.10.30">
    <property type="entry name" value="TolB, C-terminal domain"/>
    <property type="match status" value="1"/>
</dbReference>
<organism evidence="2 3">
    <name type="scientific">Rhizobium sullae</name>
    <name type="common">Rhizobium hedysari</name>
    <dbReference type="NCBI Taxonomy" id="50338"/>
    <lineage>
        <taxon>Bacteria</taxon>
        <taxon>Pseudomonadati</taxon>
        <taxon>Pseudomonadota</taxon>
        <taxon>Alphaproteobacteria</taxon>
        <taxon>Hyphomicrobiales</taxon>
        <taxon>Rhizobiaceae</taxon>
        <taxon>Rhizobium/Agrobacterium group</taxon>
        <taxon>Rhizobium</taxon>
    </lineage>
</organism>
<protein>
    <recommendedName>
        <fullName evidence="1">Pyrroloquinoline quinone-dependent pyranose dehydrogenase beta-propeller domain-containing protein</fullName>
    </recommendedName>
</protein>
<evidence type="ECO:0000313" key="3">
    <source>
        <dbReference type="Proteomes" id="UP000294576"/>
    </source>
</evidence>
<dbReference type="SUPFAM" id="SSF50952">
    <property type="entry name" value="Soluble quinoprotein glucose dehydrogenase"/>
    <property type="match status" value="1"/>
</dbReference>
<proteinExistence type="predicted"/>
<gene>
    <name evidence="2" type="ORF">EV132_12451</name>
</gene>
<dbReference type="AlphaFoldDB" id="A0A4V2V811"/>
<accession>A0A4V2V811</accession>
<comment type="caution">
    <text evidence="2">The sequence shown here is derived from an EMBL/GenBank/DDBJ whole genome shotgun (WGS) entry which is preliminary data.</text>
</comment>
<dbReference type="InterPro" id="IPR011042">
    <property type="entry name" value="6-blade_b-propeller_TolB-like"/>
</dbReference>
<feature type="domain" description="Pyrroloquinoline quinone-dependent pyranose dehydrogenase beta-propeller" evidence="1">
    <location>
        <begin position="3"/>
        <end position="122"/>
    </location>
</feature>
<dbReference type="RefSeq" id="WP_132568353.1">
    <property type="nucleotide sequence ID" value="NZ_SMBH01000024.1"/>
</dbReference>
<dbReference type="InterPro" id="IPR054539">
    <property type="entry name" value="Beta-prop_PDH"/>
</dbReference>
<evidence type="ECO:0000313" key="2">
    <source>
        <dbReference type="EMBL" id="TCU09651.1"/>
    </source>
</evidence>
<sequence length="127" mass="14133">MPEDEPKDEFCRTKTLGPALTFDAHASVINIRFYDAQLFPEEYRNDAFVTLRGSANRAEPAGYKVVRVNFDKGEPTDTEDFLTGFLSEDRKSEFGRIAGLAITPNGSLLISEDTNGVIYEVTYKKGG</sequence>
<dbReference type="EMBL" id="SMBH01000024">
    <property type="protein sequence ID" value="TCU09651.1"/>
    <property type="molecule type" value="Genomic_DNA"/>
</dbReference>
<name>A0A4V2V811_RHISU</name>
<dbReference type="Proteomes" id="UP000294576">
    <property type="component" value="Unassembled WGS sequence"/>
</dbReference>
<dbReference type="InterPro" id="IPR011041">
    <property type="entry name" value="Quinoprot_gluc/sorb_DH_b-prop"/>
</dbReference>